<dbReference type="Pfam" id="PF01055">
    <property type="entry name" value="Glyco_hydro_31_2nd"/>
    <property type="match status" value="1"/>
</dbReference>
<dbReference type="InterPro" id="IPR011013">
    <property type="entry name" value="Gal_mutarotase_sf_dom"/>
</dbReference>
<dbReference type="RefSeq" id="WP_160599373.1">
    <property type="nucleotide sequence ID" value="NZ_WTYU01000001.1"/>
</dbReference>
<evidence type="ECO:0000259" key="3">
    <source>
        <dbReference type="Pfam" id="PF01055"/>
    </source>
</evidence>
<comment type="caution">
    <text evidence="5">The sequence shown here is derived from an EMBL/GenBank/DDBJ whole genome shotgun (WGS) entry which is preliminary data.</text>
</comment>
<reference evidence="5 6" key="1">
    <citation type="submission" date="2019-12" db="EMBL/GenBank/DDBJ databases">
        <title>Genomic-based taxomic classification of the family Erythrobacteraceae.</title>
        <authorList>
            <person name="Xu L."/>
        </authorList>
    </citation>
    <scope>NUCLEOTIDE SEQUENCE [LARGE SCALE GENOMIC DNA]</scope>
    <source>
        <strain evidence="5 6">KCTC 52259</strain>
    </source>
</reference>
<dbReference type="PANTHER" id="PTHR46959:SF2">
    <property type="entry name" value="SULFOQUINOVOSIDASE"/>
    <property type="match status" value="1"/>
</dbReference>
<sequence length="690" mass="74964">MQARFVAMEDGFRLDYAGRTLLVHTAARPAFTFGVGVPDVQMYRGNFQITDQASDFPVLTVATIAPQSISMVGEDGFAVELTLTGTDTGFDFSIVTSEATPPTALPANAPGARCNRISVALEAAPDEHIWGGGEQLSYLRLNGRKFPMWTSEPGVGRDKSCELTRIMDAEGMAGGDYWTTNYPQPTFLSSAQYACHLGSSAWSALDFSDPARHRIDVWEGNLTLEFLFAGSMADLVSALSTRFGRAAPLPEWAISGAIIGLKQGAASFDRLEKIRSAGAAVSGLWCEDWVGIRETSFGRRLFWDWRWRADRYPDLAAQIARLHADGIRFLGYVNPYLAIDGTQYAEAAERGFLALRQNEDAPYIVDFGEFDCGIVDFTNPDAADWFAERIIGKEMLDFGLSGWMADFGEYLPTDLRLHDGSDPMLAHNHWPVLWARVNARAIAARGKTADAMFFMRAGFTGVQAQCPLLWAGDQCVDFSRHDGIGTVITAALSSGLVGNVSSHSDVGGYTSLHGATRTPELLMRWAELGAFTPVMRTHEGNRPDDNLQVDSTAEILDHFAAMSRVHAALAPYMRALVAEGAATGLPLQRALFLHYPANHDYACCQDQFLLGPDLMVAPVIEQGATSRQVLLPGEDSWIHVWSGETFSGGAHLVHAPLGSPPVFARHASPYAAVFAALAKARGPIAEGTAK</sequence>
<dbReference type="EMBL" id="WTYU01000001">
    <property type="protein sequence ID" value="MXP13253.1"/>
    <property type="molecule type" value="Genomic_DNA"/>
</dbReference>
<dbReference type="AlphaFoldDB" id="A0A6L7GBC5"/>
<evidence type="ECO:0000259" key="4">
    <source>
        <dbReference type="Pfam" id="PF21365"/>
    </source>
</evidence>
<dbReference type="CDD" id="cd06594">
    <property type="entry name" value="GH31_glucosidase_YihQ"/>
    <property type="match status" value="1"/>
</dbReference>
<evidence type="ECO:0000256" key="2">
    <source>
        <dbReference type="RuleBase" id="RU361185"/>
    </source>
</evidence>
<dbReference type="Gene3D" id="2.60.40.1760">
    <property type="entry name" value="glycosyl hydrolase (family 31)"/>
    <property type="match status" value="1"/>
</dbReference>
<dbReference type="Proteomes" id="UP000473531">
    <property type="component" value="Unassembled WGS sequence"/>
</dbReference>
<proteinExistence type="inferred from homology"/>
<dbReference type="InterPro" id="IPR052990">
    <property type="entry name" value="Sulfoquinovosidase_GH31"/>
</dbReference>
<gene>
    <name evidence="5" type="ORF">GRI44_00550</name>
</gene>
<keyword evidence="6" id="KW-1185">Reference proteome</keyword>
<name>A0A6L7GBC5_9SPHN</name>
<dbReference type="NCBIfam" id="NF007746">
    <property type="entry name" value="PRK10426.1"/>
    <property type="match status" value="1"/>
</dbReference>
<dbReference type="InterPro" id="IPR000322">
    <property type="entry name" value="Glyco_hydro_31_TIM"/>
</dbReference>
<dbReference type="GO" id="GO:0004558">
    <property type="term" value="F:alpha-1,4-glucosidase activity"/>
    <property type="evidence" value="ECO:0007669"/>
    <property type="project" value="UniProtKB-EC"/>
</dbReference>
<dbReference type="Gene3D" id="2.60.40.1180">
    <property type="entry name" value="Golgi alpha-mannosidase II"/>
    <property type="match status" value="1"/>
</dbReference>
<organism evidence="5 6">
    <name type="scientific">Allopontixanthobacter confluentis</name>
    <dbReference type="NCBI Taxonomy" id="1849021"/>
    <lineage>
        <taxon>Bacteria</taxon>
        <taxon>Pseudomonadati</taxon>
        <taxon>Pseudomonadota</taxon>
        <taxon>Alphaproteobacteria</taxon>
        <taxon>Sphingomonadales</taxon>
        <taxon>Erythrobacteraceae</taxon>
        <taxon>Allopontixanthobacter</taxon>
    </lineage>
</organism>
<dbReference type="CDD" id="cd14752">
    <property type="entry name" value="GH31_N"/>
    <property type="match status" value="1"/>
</dbReference>
<dbReference type="GO" id="GO:0030246">
    <property type="term" value="F:carbohydrate binding"/>
    <property type="evidence" value="ECO:0007669"/>
    <property type="project" value="InterPro"/>
</dbReference>
<dbReference type="SUPFAM" id="SSF51011">
    <property type="entry name" value="Glycosyl hydrolase domain"/>
    <property type="match status" value="1"/>
</dbReference>
<dbReference type="EC" id="3.2.1.20" evidence="5"/>
<feature type="domain" description="Glycosyl hydrolase family 31 C-terminal" evidence="4">
    <location>
        <begin position="584"/>
        <end position="666"/>
    </location>
</feature>
<dbReference type="SUPFAM" id="SSF51445">
    <property type="entry name" value="(Trans)glycosidases"/>
    <property type="match status" value="1"/>
</dbReference>
<accession>A0A6L7GBC5</accession>
<evidence type="ECO:0000256" key="1">
    <source>
        <dbReference type="ARBA" id="ARBA00007806"/>
    </source>
</evidence>
<dbReference type="Gene3D" id="3.20.20.80">
    <property type="entry name" value="Glycosidases"/>
    <property type="match status" value="1"/>
</dbReference>
<dbReference type="InterPro" id="IPR017853">
    <property type="entry name" value="GH"/>
</dbReference>
<dbReference type="GO" id="GO:0005975">
    <property type="term" value="P:carbohydrate metabolic process"/>
    <property type="evidence" value="ECO:0007669"/>
    <property type="project" value="InterPro"/>
</dbReference>
<dbReference type="SUPFAM" id="SSF74650">
    <property type="entry name" value="Galactose mutarotase-like"/>
    <property type="match status" value="1"/>
</dbReference>
<dbReference type="InterPro" id="IPR044112">
    <property type="entry name" value="YihQ_TIM-like"/>
</dbReference>
<feature type="domain" description="Glycoside hydrolase family 31 TIM barrel" evidence="3">
    <location>
        <begin position="272"/>
        <end position="573"/>
    </location>
</feature>
<dbReference type="InterPro" id="IPR013780">
    <property type="entry name" value="Glyco_hydro_b"/>
</dbReference>
<keyword evidence="2 5" id="KW-0326">Glycosidase</keyword>
<evidence type="ECO:0000313" key="6">
    <source>
        <dbReference type="Proteomes" id="UP000473531"/>
    </source>
</evidence>
<dbReference type="PANTHER" id="PTHR46959">
    <property type="entry name" value="SULFOQUINOVOSIDASE"/>
    <property type="match status" value="1"/>
</dbReference>
<comment type="similarity">
    <text evidence="1 2">Belongs to the glycosyl hydrolase 31 family.</text>
</comment>
<dbReference type="InterPro" id="IPR048395">
    <property type="entry name" value="Glyco_hydro_31_C"/>
</dbReference>
<dbReference type="OrthoDB" id="176168at2"/>
<keyword evidence="2 5" id="KW-0378">Hydrolase</keyword>
<evidence type="ECO:0000313" key="5">
    <source>
        <dbReference type="EMBL" id="MXP13253.1"/>
    </source>
</evidence>
<dbReference type="Pfam" id="PF21365">
    <property type="entry name" value="Glyco_hydro_31_3rd"/>
    <property type="match status" value="1"/>
</dbReference>
<protein>
    <submittedName>
        <fullName evidence="5">Alpha-glucosidase</fullName>
        <ecNumber evidence="5">3.2.1.20</ecNumber>
    </submittedName>
</protein>